<reference evidence="2" key="2">
    <citation type="submission" date="2017-02" db="UniProtKB">
        <authorList>
            <consortium name="WormBaseParasite"/>
        </authorList>
    </citation>
    <scope>IDENTIFICATION</scope>
</reference>
<dbReference type="STRING" id="6313.A0A0K0DPY4"/>
<protein>
    <submittedName>
        <fullName evidence="2">Ral GTPase-activating protein subunit beta</fullName>
    </submittedName>
</protein>
<dbReference type="Proteomes" id="UP000035642">
    <property type="component" value="Unassembled WGS sequence"/>
</dbReference>
<name>A0A0K0DPY4_ANGCA</name>
<reference evidence="1" key="1">
    <citation type="submission" date="2012-09" db="EMBL/GenBank/DDBJ databases">
        <authorList>
            <person name="Martin A.A."/>
        </authorList>
    </citation>
    <scope>NUCLEOTIDE SEQUENCE</scope>
</reference>
<accession>A0A0K0DPY4</accession>
<evidence type="ECO:0000313" key="1">
    <source>
        <dbReference type="Proteomes" id="UP000035642"/>
    </source>
</evidence>
<proteinExistence type="predicted"/>
<dbReference type="WBParaSite" id="ACAC_0001382301-mRNA-1">
    <property type="protein sequence ID" value="ACAC_0001382301-mRNA-1"/>
    <property type="gene ID" value="ACAC_0001382301"/>
</dbReference>
<sequence>MRREIEYPPNCLPISTTCGTSDLVKRLKTLSEALQVSDTNDECNRHDRYGPLICHLASACFLENENKDVQIWLACCMADIFRIFAPNVPLGDPAQLKV</sequence>
<organism evidence="1 2">
    <name type="scientific">Angiostrongylus cantonensis</name>
    <name type="common">Rat lungworm</name>
    <dbReference type="NCBI Taxonomy" id="6313"/>
    <lineage>
        <taxon>Eukaryota</taxon>
        <taxon>Metazoa</taxon>
        <taxon>Ecdysozoa</taxon>
        <taxon>Nematoda</taxon>
        <taxon>Chromadorea</taxon>
        <taxon>Rhabditida</taxon>
        <taxon>Rhabditina</taxon>
        <taxon>Rhabditomorpha</taxon>
        <taxon>Strongyloidea</taxon>
        <taxon>Metastrongylidae</taxon>
        <taxon>Angiostrongylus</taxon>
    </lineage>
</organism>
<dbReference type="Pfam" id="PF20168">
    <property type="entry name" value="PDS5"/>
    <property type="match status" value="1"/>
</dbReference>
<dbReference type="AlphaFoldDB" id="A0A0K0DPY4"/>
<keyword evidence="1" id="KW-1185">Reference proteome</keyword>
<evidence type="ECO:0000313" key="2">
    <source>
        <dbReference type="WBParaSite" id="ACAC_0001382301-mRNA-1"/>
    </source>
</evidence>